<evidence type="ECO:0000256" key="1">
    <source>
        <dbReference type="SAM" id="MobiDB-lite"/>
    </source>
</evidence>
<sequence>MTPPITKQDRQIEHEHDDDVIVSATTISKVKRLLWSETAEGLGNVMGNIRSTWYGDEAVFYTREEERLRKYIPPFQYGLAATVFLFLNFRVTGNPGFQKWRQNVWQRVRPSSSSTTSPTTGIPPPQQGYLETKRKTQVEDALKSMKFLTDFLISLSVGTSGTLFLLEAKKEDMRIDYEDGPLIPGRSILADDMCPGMLKLYQTDPSIRQVLEDNERKKEQRKWEQSDHNLVTFSTFIHNCTKREDYESKIRKEQGKSENDPISIPHTGLR</sequence>
<protein>
    <submittedName>
        <fullName evidence="2">Uncharacterized protein</fullName>
    </submittedName>
</protein>
<dbReference type="Proteomes" id="UP000095751">
    <property type="component" value="Unassembled WGS sequence"/>
</dbReference>
<dbReference type="OrthoDB" id="43143at2759"/>
<evidence type="ECO:0000313" key="2">
    <source>
        <dbReference type="EMBL" id="OEU16854.1"/>
    </source>
</evidence>
<dbReference type="AlphaFoldDB" id="A0A1E7FFD7"/>
<organism evidence="2 3">
    <name type="scientific">Fragilariopsis cylindrus CCMP1102</name>
    <dbReference type="NCBI Taxonomy" id="635003"/>
    <lineage>
        <taxon>Eukaryota</taxon>
        <taxon>Sar</taxon>
        <taxon>Stramenopiles</taxon>
        <taxon>Ochrophyta</taxon>
        <taxon>Bacillariophyta</taxon>
        <taxon>Bacillariophyceae</taxon>
        <taxon>Bacillariophycidae</taxon>
        <taxon>Bacillariales</taxon>
        <taxon>Bacillariaceae</taxon>
        <taxon>Fragilariopsis</taxon>
    </lineage>
</organism>
<dbReference type="InParanoid" id="A0A1E7FFD7"/>
<dbReference type="KEGG" id="fcy:FRACYDRAFT_239448"/>
<feature type="region of interest" description="Disordered" evidence="1">
    <location>
        <begin position="248"/>
        <end position="270"/>
    </location>
</feature>
<keyword evidence="3" id="KW-1185">Reference proteome</keyword>
<proteinExistence type="predicted"/>
<evidence type="ECO:0000313" key="3">
    <source>
        <dbReference type="Proteomes" id="UP000095751"/>
    </source>
</evidence>
<dbReference type="EMBL" id="KV784358">
    <property type="protein sequence ID" value="OEU16854.1"/>
    <property type="molecule type" value="Genomic_DNA"/>
</dbReference>
<gene>
    <name evidence="2" type="ORF">FRACYDRAFT_239448</name>
</gene>
<feature type="region of interest" description="Disordered" evidence="1">
    <location>
        <begin position="108"/>
        <end position="129"/>
    </location>
</feature>
<accession>A0A1E7FFD7</accession>
<feature type="compositionally biased region" description="Basic and acidic residues" evidence="1">
    <location>
        <begin position="248"/>
        <end position="259"/>
    </location>
</feature>
<name>A0A1E7FFD7_9STRA</name>
<feature type="compositionally biased region" description="Low complexity" evidence="1">
    <location>
        <begin position="110"/>
        <end position="120"/>
    </location>
</feature>
<reference evidence="2 3" key="1">
    <citation type="submission" date="2016-09" db="EMBL/GenBank/DDBJ databases">
        <title>Extensive genetic diversity and differential bi-allelic expression allows diatom success in the polar Southern Ocean.</title>
        <authorList>
            <consortium name="DOE Joint Genome Institute"/>
            <person name="Mock T."/>
            <person name="Otillar R.P."/>
            <person name="Strauss J."/>
            <person name="Dupont C."/>
            <person name="Frickenhaus S."/>
            <person name="Maumus F."/>
            <person name="Mcmullan M."/>
            <person name="Sanges R."/>
            <person name="Schmutz J."/>
            <person name="Toseland A."/>
            <person name="Valas R."/>
            <person name="Veluchamy A."/>
            <person name="Ward B.J."/>
            <person name="Allen A."/>
            <person name="Barry K."/>
            <person name="Falciatore A."/>
            <person name="Ferrante M."/>
            <person name="Fortunato A.E."/>
            <person name="Gloeckner G."/>
            <person name="Gruber A."/>
            <person name="Hipkin R."/>
            <person name="Janech M."/>
            <person name="Kroth P."/>
            <person name="Leese F."/>
            <person name="Lindquist E."/>
            <person name="Lyon B.R."/>
            <person name="Martin J."/>
            <person name="Mayer C."/>
            <person name="Parker M."/>
            <person name="Quesneville H."/>
            <person name="Raymond J."/>
            <person name="Uhlig C."/>
            <person name="Valentin K.U."/>
            <person name="Worden A.Z."/>
            <person name="Armbrust E.V."/>
            <person name="Bowler C."/>
            <person name="Green B."/>
            <person name="Moulton V."/>
            <person name="Van Oosterhout C."/>
            <person name="Grigoriev I."/>
        </authorList>
    </citation>
    <scope>NUCLEOTIDE SEQUENCE [LARGE SCALE GENOMIC DNA]</scope>
    <source>
        <strain evidence="2 3">CCMP1102</strain>
    </source>
</reference>